<dbReference type="Proteomes" id="UP000294682">
    <property type="component" value="Unassembled WGS sequence"/>
</dbReference>
<evidence type="ECO:0000313" key="2">
    <source>
        <dbReference type="Proteomes" id="UP000294682"/>
    </source>
</evidence>
<sequence length="43" mass="4964">MLTLDRIYQASYVLKNVVRTTDLIPAPNINPLSNVYLKRRICS</sequence>
<accession>A0A9X8Y7G9</accession>
<reference evidence="1 2" key="1">
    <citation type="submission" date="2019-03" db="EMBL/GenBank/DDBJ databases">
        <title>Genomic Encyclopedia of Type Strains, Phase IV (KMG-IV): sequencing the most valuable type-strain genomes for metagenomic binning, comparative biology and taxonomic classification.</title>
        <authorList>
            <person name="Goeker M."/>
        </authorList>
    </citation>
    <scope>NUCLEOTIDE SEQUENCE [LARGE SCALE GENOMIC DNA]</scope>
    <source>
        <strain evidence="1 2">DSM 100433</strain>
    </source>
</reference>
<proteinExistence type="predicted"/>
<organism evidence="1 2">
    <name type="scientific">Harryflintia acetispora</name>
    <dbReference type="NCBI Taxonomy" id="1849041"/>
    <lineage>
        <taxon>Bacteria</taxon>
        <taxon>Bacillati</taxon>
        <taxon>Bacillota</taxon>
        <taxon>Clostridia</taxon>
        <taxon>Eubacteriales</taxon>
        <taxon>Oscillospiraceae</taxon>
        <taxon>Harryflintia</taxon>
    </lineage>
</organism>
<comment type="caution">
    <text evidence="1">The sequence shown here is derived from an EMBL/GenBank/DDBJ whole genome shotgun (WGS) entry which is preliminary data.</text>
</comment>
<evidence type="ECO:0000313" key="1">
    <source>
        <dbReference type="EMBL" id="TCL42281.1"/>
    </source>
</evidence>
<gene>
    <name evidence="1" type="ORF">EDD78_11144</name>
</gene>
<dbReference type="EMBL" id="SLUK01000011">
    <property type="protein sequence ID" value="TCL42281.1"/>
    <property type="molecule type" value="Genomic_DNA"/>
</dbReference>
<name>A0A9X8Y7G9_9FIRM</name>
<dbReference type="AlphaFoldDB" id="A0A9X8Y7G9"/>
<keyword evidence="2" id="KW-1185">Reference proteome</keyword>
<protein>
    <submittedName>
        <fullName evidence="1">Uncharacterized protein</fullName>
    </submittedName>
</protein>